<comment type="caution">
    <text evidence="1">The sequence shown here is derived from an EMBL/GenBank/DDBJ whole genome shotgun (WGS) entry which is preliminary data.</text>
</comment>
<sequence length="95" mass="10547">MTYLNGFHIVARTKERDITSDYAIYKVVEQLSDNLIAQPVATGGEPLKSEPCAIFGVTRLKAGKLFASYNAALLYDTKMRTGNLPTQKVRVPITR</sequence>
<accession>A0ABS3EK79</accession>
<gene>
    <name evidence="1" type="ORF">JZX89_16700</name>
</gene>
<evidence type="ECO:0000313" key="1">
    <source>
        <dbReference type="EMBL" id="MBO0132375.1"/>
    </source>
</evidence>
<evidence type="ECO:0000313" key="2">
    <source>
        <dbReference type="Proteomes" id="UP000664699"/>
    </source>
</evidence>
<name>A0ABS3EK79_9HYPH</name>
<keyword evidence="2" id="KW-1185">Reference proteome</keyword>
<protein>
    <submittedName>
        <fullName evidence="1">Uncharacterized protein</fullName>
    </submittedName>
</protein>
<dbReference type="Proteomes" id="UP000664699">
    <property type="component" value="Unassembled WGS sequence"/>
</dbReference>
<dbReference type="EMBL" id="JAFLNA010000008">
    <property type="protein sequence ID" value="MBO0132375.1"/>
    <property type="molecule type" value="Genomic_DNA"/>
</dbReference>
<dbReference type="RefSeq" id="WP_207134782.1">
    <property type="nucleotide sequence ID" value="NZ_JAFLNA010000008.1"/>
</dbReference>
<proteinExistence type="predicted"/>
<organism evidence="1 2">
    <name type="scientific">Agrobacterium burrii</name>
    <dbReference type="NCBI Taxonomy" id="2815339"/>
    <lineage>
        <taxon>Bacteria</taxon>
        <taxon>Pseudomonadati</taxon>
        <taxon>Pseudomonadota</taxon>
        <taxon>Alphaproteobacteria</taxon>
        <taxon>Hyphomicrobiales</taxon>
        <taxon>Rhizobiaceae</taxon>
        <taxon>Rhizobium/Agrobacterium group</taxon>
        <taxon>Agrobacterium</taxon>
        <taxon>Agrobacterium tumefaciens complex</taxon>
    </lineage>
</organism>
<reference evidence="1 2" key="1">
    <citation type="submission" date="2021-03" db="EMBL/GenBank/DDBJ databases">
        <title>Whole genome sequence of Agrobacterium sp. strain Rnr.</title>
        <authorList>
            <person name="Mafakheri H."/>
            <person name="Taghavi S.M."/>
            <person name="Nemanja K."/>
            <person name="Osdaghi E."/>
        </authorList>
    </citation>
    <scope>NUCLEOTIDE SEQUENCE [LARGE SCALE GENOMIC DNA]</scope>
    <source>
        <strain evidence="1 2">Rnr</strain>
    </source>
</reference>